<dbReference type="STRING" id="720554.Clocl_4208"/>
<evidence type="ECO:0000313" key="3">
    <source>
        <dbReference type="EMBL" id="AEV70635.1"/>
    </source>
</evidence>
<dbReference type="SUPFAM" id="SSF49373">
    <property type="entry name" value="Invasin/intimin cell-adhesion fragments"/>
    <property type="match status" value="1"/>
</dbReference>
<reference evidence="3 4" key="2">
    <citation type="journal article" date="2012" name="Stand. Genomic Sci.">
        <title>Complete Genome Sequence of Clostridium clariflavum DSM 19732.</title>
        <authorList>
            <person name="Izquierdo J.A."/>
            <person name="Goodwin L."/>
            <person name="Davenport K.W."/>
            <person name="Teshima H."/>
            <person name="Bruce D."/>
            <person name="Detter C."/>
            <person name="Tapia R."/>
            <person name="Han S."/>
            <person name="Land M."/>
            <person name="Hauser L."/>
            <person name="Jeffries C.D."/>
            <person name="Han J."/>
            <person name="Pitluck S."/>
            <person name="Nolan M."/>
            <person name="Chen A."/>
            <person name="Huntemann M."/>
            <person name="Mavromatis K."/>
            <person name="Mikhailova N."/>
            <person name="Liolios K."/>
            <person name="Woyke T."/>
            <person name="Lynd L.R."/>
        </authorList>
    </citation>
    <scope>NUCLEOTIDE SEQUENCE [LARGE SCALE GENOMIC DNA]</scope>
    <source>
        <strain evidence="4">DSM 19732 / NBRC 101661 / EBR45</strain>
    </source>
</reference>
<dbReference type="KEGG" id="ccl:Clocl_4208"/>
<gene>
    <name evidence="3" type="ordered locus">Clocl_4208</name>
</gene>
<name>G8LUI7_ACECE</name>
<dbReference type="Gene3D" id="2.60.40.10">
    <property type="entry name" value="Immunoglobulins"/>
    <property type="match status" value="1"/>
</dbReference>
<dbReference type="Pfam" id="PF07819">
    <property type="entry name" value="PGAP1"/>
    <property type="match status" value="1"/>
</dbReference>
<dbReference type="InterPro" id="IPR012908">
    <property type="entry name" value="PGAP1-ab_dom-like"/>
</dbReference>
<keyword evidence="3" id="KW-0012">Acyltransferase</keyword>
<dbReference type="RefSeq" id="WP_014257130.1">
    <property type="nucleotide sequence ID" value="NC_016627.1"/>
</dbReference>
<organism evidence="3 4">
    <name type="scientific">Acetivibrio clariflavus (strain DSM 19732 / NBRC 101661 / EBR45)</name>
    <name type="common">Clostridium clariflavum</name>
    <dbReference type="NCBI Taxonomy" id="720554"/>
    <lineage>
        <taxon>Bacteria</taxon>
        <taxon>Bacillati</taxon>
        <taxon>Bacillota</taxon>
        <taxon>Clostridia</taxon>
        <taxon>Eubacteriales</taxon>
        <taxon>Oscillospiraceae</taxon>
        <taxon>Acetivibrio</taxon>
    </lineage>
</organism>
<feature type="transmembrane region" description="Helical" evidence="1">
    <location>
        <begin position="7"/>
        <end position="24"/>
    </location>
</feature>
<proteinExistence type="predicted"/>
<dbReference type="GO" id="GO:0016788">
    <property type="term" value="F:hydrolase activity, acting on ester bonds"/>
    <property type="evidence" value="ECO:0007669"/>
    <property type="project" value="InterPro"/>
</dbReference>
<dbReference type="eggNOG" id="COG1075">
    <property type="taxonomic scope" value="Bacteria"/>
</dbReference>
<sequence precursor="true">MQHNLKLLLTSVFFALILFLLFFLKPISNYVYYFIYNKENLVLNVSAVNGPIQAICAESSNRFVLKASVKSSEGKPMKNAPVKIFIENGIGKLSSETGTTNDFGEFLFSYTPPNFFELESSKSTPTVKITAQMKNSAKSSSIEIKLIPTPVVMIYGFQESAEVYANLAEFLTENRFECSIMDYDTKAGVIQGARVLENYLFQKKQEYMSKGILVNKFTLITHSMGGLVARYYTTSENYLKNEDVNKIIFTSVPHKGSYIATLGQTFYNDQSVKDLAPDSDLFTNVFESAINKGLNTSIQVANIASQYDEVVTEESSSLEEWKISTETFIIGESSFTVDSILSGDLLNAPNHKGILNNTKVFQRILEMLNSNLSYPAEVVN</sequence>
<keyword evidence="3" id="KW-0378">Hydrolase</keyword>
<dbReference type="EMBL" id="CP003065">
    <property type="protein sequence ID" value="AEV70635.1"/>
    <property type="molecule type" value="Genomic_DNA"/>
</dbReference>
<keyword evidence="1" id="KW-0472">Membrane</keyword>
<dbReference type="PANTHER" id="PTHR37946">
    <property type="entry name" value="SLL1969 PROTEIN"/>
    <property type="match status" value="1"/>
</dbReference>
<feature type="domain" description="GPI inositol-deacylase PGAP1-like alpha/beta" evidence="2">
    <location>
        <begin position="207"/>
        <end position="275"/>
    </location>
</feature>
<dbReference type="AlphaFoldDB" id="G8LUI7"/>
<accession>G8LUI7</accession>
<dbReference type="Proteomes" id="UP000005435">
    <property type="component" value="Chromosome"/>
</dbReference>
<dbReference type="HOGENOM" id="CLU_727039_0_0_9"/>
<dbReference type="SUPFAM" id="SSF53474">
    <property type="entry name" value="alpha/beta-Hydrolases"/>
    <property type="match status" value="1"/>
</dbReference>
<dbReference type="Gene3D" id="3.40.50.1820">
    <property type="entry name" value="alpha/beta hydrolase"/>
    <property type="match status" value="1"/>
</dbReference>
<keyword evidence="4" id="KW-1185">Reference proteome</keyword>
<protein>
    <submittedName>
        <fullName evidence="3">Putative hydrolase or acyltransferase of alpha/beta superfamily</fullName>
    </submittedName>
</protein>
<reference evidence="4" key="1">
    <citation type="submission" date="2011-12" db="EMBL/GenBank/DDBJ databases">
        <title>Complete sequence of Clostridium clariflavum DSM 19732.</title>
        <authorList>
            <consortium name="US DOE Joint Genome Institute"/>
            <person name="Lucas S."/>
            <person name="Han J."/>
            <person name="Lapidus A."/>
            <person name="Cheng J.-F."/>
            <person name="Goodwin L."/>
            <person name="Pitluck S."/>
            <person name="Peters L."/>
            <person name="Teshima H."/>
            <person name="Detter J.C."/>
            <person name="Han C."/>
            <person name="Tapia R."/>
            <person name="Land M."/>
            <person name="Hauser L."/>
            <person name="Kyrpides N."/>
            <person name="Ivanova N."/>
            <person name="Pagani I."/>
            <person name="Kitzmiller T."/>
            <person name="Lynd L."/>
            <person name="Izquierdo J."/>
            <person name="Woyke T."/>
        </authorList>
    </citation>
    <scope>NUCLEOTIDE SEQUENCE [LARGE SCALE GENOMIC DNA]</scope>
    <source>
        <strain evidence="4">DSM 19732 / NBRC 101661 / EBR45</strain>
    </source>
</reference>
<evidence type="ECO:0000259" key="2">
    <source>
        <dbReference type="Pfam" id="PF07819"/>
    </source>
</evidence>
<dbReference type="GO" id="GO:0016746">
    <property type="term" value="F:acyltransferase activity"/>
    <property type="evidence" value="ECO:0007669"/>
    <property type="project" value="UniProtKB-KW"/>
</dbReference>
<keyword evidence="1" id="KW-0812">Transmembrane</keyword>
<dbReference type="InterPro" id="IPR008964">
    <property type="entry name" value="Invasin/intimin_cell_adhesion"/>
</dbReference>
<keyword evidence="3" id="KW-0808">Transferase</keyword>
<dbReference type="InterPro" id="IPR013783">
    <property type="entry name" value="Ig-like_fold"/>
</dbReference>
<dbReference type="PANTHER" id="PTHR37946:SF1">
    <property type="entry name" value="SLL1969 PROTEIN"/>
    <property type="match status" value="1"/>
</dbReference>
<evidence type="ECO:0000256" key="1">
    <source>
        <dbReference type="SAM" id="Phobius"/>
    </source>
</evidence>
<dbReference type="InterPro" id="IPR029058">
    <property type="entry name" value="AB_hydrolase_fold"/>
</dbReference>
<evidence type="ECO:0000313" key="4">
    <source>
        <dbReference type="Proteomes" id="UP000005435"/>
    </source>
</evidence>
<keyword evidence="1" id="KW-1133">Transmembrane helix</keyword>